<dbReference type="VEuPathDB" id="FungiDB:LEMA_P052220.1"/>
<keyword evidence="3" id="KW-1185">Reference proteome</keyword>
<organism evidence="3">
    <name type="scientific">Leptosphaeria maculans (strain JN3 / isolate v23.1.3 / race Av1-4-5-6-7-8)</name>
    <name type="common">Blackleg fungus</name>
    <name type="synonym">Phoma lingam</name>
    <dbReference type="NCBI Taxonomy" id="985895"/>
    <lineage>
        <taxon>Eukaryota</taxon>
        <taxon>Fungi</taxon>
        <taxon>Dikarya</taxon>
        <taxon>Ascomycota</taxon>
        <taxon>Pezizomycotina</taxon>
        <taxon>Dothideomycetes</taxon>
        <taxon>Pleosporomycetidae</taxon>
        <taxon>Pleosporales</taxon>
        <taxon>Pleosporineae</taxon>
        <taxon>Leptosphaeriaceae</taxon>
        <taxon>Plenodomus</taxon>
        <taxon>Plenodomus lingam/Leptosphaeria maculans species complex</taxon>
    </lineage>
</organism>
<name>E4ZMR3_LEPMJ</name>
<dbReference type="AlphaFoldDB" id="E4ZMR3"/>
<dbReference type="OrthoDB" id="10554773at2759"/>
<dbReference type="InParanoid" id="E4ZMR3"/>
<feature type="region of interest" description="Disordered" evidence="1">
    <location>
        <begin position="87"/>
        <end position="137"/>
    </location>
</feature>
<proteinExistence type="predicted"/>
<accession>E4ZMR3</accession>
<dbReference type="HOGENOM" id="CLU_903355_0_0_1"/>
<sequence>MSSVDCRIAELNDHNNCSELPTSDHSYYAEVAREHRISLNPPKRASHTSRKVMHEHLEPITTPKSTPYYTANQLFQIAPGMTLEDISPVSSEQSPLTPSSIATSNTRRQSSFHYGIPPLTRHQMPQPAISQDVQVSPASDHFQNYPYRMEPESHQRTMRTSFHTASSTAGFVYGSDTAGLPQTCFLSSNGAPEYSRPSHDLPPYIYPPSPHIQGGSNLCDKTARYYEYESSPRTFNHAYNSYYNVNVGQWTSSASAYPLDENKAKCNVPDISTACESGKVLSIACEMCGAMFNGRYVGTTAIMSDETC</sequence>
<dbReference type="GeneID" id="13285038"/>
<gene>
    <name evidence="2" type="ORF">LEMA_P052220.1</name>
</gene>
<protein>
    <submittedName>
        <fullName evidence="2">Predicted protein</fullName>
    </submittedName>
</protein>
<dbReference type="EMBL" id="FP929094">
    <property type="protein sequence ID" value="CBX92516.1"/>
    <property type="molecule type" value="Genomic_DNA"/>
</dbReference>
<dbReference type="Proteomes" id="UP000002668">
    <property type="component" value="Genome"/>
</dbReference>
<feature type="compositionally biased region" description="Polar residues" evidence="1">
    <location>
        <begin position="128"/>
        <end position="137"/>
    </location>
</feature>
<reference evidence="3" key="1">
    <citation type="journal article" date="2011" name="Nat. Commun.">
        <title>Effector diversification within compartments of the Leptosphaeria maculans genome affected by Repeat-Induced Point mutations.</title>
        <authorList>
            <person name="Rouxel T."/>
            <person name="Grandaubert J."/>
            <person name="Hane J.K."/>
            <person name="Hoede C."/>
            <person name="van de Wouw A.P."/>
            <person name="Couloux A."/>
            <person name="Dominguez V."/>
            <person name="Anthouard V."/>
            <person name="Bally P."/>
            <person name="Bourras S."/>
            <person name="Cozijnsen A.J."/>
            <person name="Ciuffetti L.M."/>
            <person name="Degrave A."/>
            <person name="Dilmaghani A."/>
            <person name="Duret L."/>
            <person name="Fudal I."/>
            <person name="Goodwin S.B."/>
            <person name="Gout L."/>
            <person name="Glaser N."/>
            <person name="Linglin J."/>
            <person name="Kema G.H.J."/>
            <person name="Lapalu N."/>
            <person name="Lawrence C.B."/>
            <person name="May K."/>
            <person name="Meyer M."/>
            <person name="Ollivier B."/>
            <person name="Poulain J."/>
            <person name="Schoch C.L."/>
            <person name="Simon A."/>
            <person name="Spatafora J.W."/>
            <person name="Stachowiak A."/>
            <person name="Turgeon B.G."/>
            <person name="Tyler B.M."/>
            <person name="Vincent D."/>
            <person name="Weissenbach J."/>
            <person name="Amselem J."/>
            <person name="Quesneville H."/>
            <person name="Oliver R.P."/>
            <person name="Wincker P."/>
            <person name="Balesdent M.-H."/>
            <person name="Howlett B.J."/>
        </authorList>
    </citation>
    <scope>NUCLEOTIDE SEQUENCE [LARGE SCALE GENOMIC DNA]</scope>
    <source>
        <strain evidence="3">JN3 / isolate v23.1.3 / race Av1-4-5-6-7-8</strain>
    </source>
</reference>
<evidence type="ECO:0000313" key="2">
    <source>
        <dbReference type="EMBL" id="CBX92516.1"/>
    </source>
</evidence>
<feature type="compositionally biased region" description="Polar residues" evidence="1">
    <location>
        <begin position="88"/>
        <end position="112"/>
    </location>
</feature>
<evidence type="ECO:0000256" key="1">
    <source>
        <dbReference type="SAM" id="MobiDB-lite"/>
    </source>
</evidence>
<evidence type="ECO:0000313" key="3">
    <source>
        <dbReference type="Proteomes" id="UP000002668"/>
    </source>
</evidence>